<dbReference type="RefSeq" id="WP_281067222.1">
    <property type="nucleotide sequence ID" value="NZ_BAAAVU010000042.1"/>
</dbReference>
<sequence>MWRAYDGIRTIRVRKPQIVYVDPGAAYSTDPSYRVPGVHE</sequence>
<comment type="caution">
    <text evidence="1">The sequence shown here is derived from an EMBL/GenBank/DDBJ whole genome shotgun (WGS) entry which is preliminary data.</text>
</comment>
<gene>
    <name evidence="1" type="ORF">JOF29_002412</name>
</gene>
<reference evidence="1 2" key="1">
    <citation type="submission" date="2021-03" db="EMBL/GenBank/DDBJ databases">
        <title>Sequencing the genomes of 1000 actinobacteria strains.</title>
        <authorList>
            <person name="Klenk H.-P."/>
        </authorList>
    </citation>
    <scope>NUCLEOTIDE SEQUENCE [LARGE SCALE GENOMIC DNA]</scope>
    <source>
        <strain evidence="1 2">DSM 18824</strain>
    </source>
</reference>
<protein>
    <submittedName>
        <fullName evidence="1">Uncharacterized protein</fullName>
    </submittedName>
</protein>
<evidence type="ECO:0000313" key="2">
    <source>
        <dbReference type="Proteomes" id="UP000755585"/>
    </source>
</evidence>
<proteinExistence type="predicted"/>
<dbReference type="Proteomes" id="UP000755585">
    <property type="component" value="Unassembled WGS sequence"/>
</dbReference>
<dbReference type="EMBL" id="JAGINT010000001">
    <property type="protein sequence ID" value="MBP2351329.1"/>
    <property type="molecule type" value="Genomic_DNA"/>
</dbReference>
<name>A0ABS4UI86_9ACTN</name>
<accession>A0ABS4UI86</accession>
<evidence type="ECO:0000313" key="1">
    <source>
        <dbReference type="EMBL" id="MBP2351329.1"/>
    </source>
</evidence>
<keyword evidence="2" id="KW-1185">Reference proteome</keyword>
<organism evidence="1 2">
    <name type="scientific">Kribbella aluminosa</name>
    <dbReference type="NCBI Taxonomy" id="416017"/>
    <lineage>
        <taxon>Bacteria</taxon>
        <taxon>Bacillati</taxon>
        <taxon>Actinomycetota</taxon>
        <taxon>Actinomycetes</taxon>
        <taxon>Propionibacteriales</taxon>
        <taxon>Kribbellaceae</taxon>
        <taxon>Kribbella</taxon>
    </lineage>
</organism>